<gene>
    <name evidence="10" type="ORF">RSO01_81740</name>
</gene>
<dbReference type="PANTHER" id="PTHR32305">
    <property type="match status" value="1"/>
</dbReference>
<dbReference type="GO" id="GO:0005737">
    <property type="term" value="C:cytoplasm"/>
    <property type="evidence" value="ECO:0007669"/>
    <property type="project" value="InterPro"/>
</dbReference>
<evidence type="ECO:0000256" key="4">
    <source>
        <dbReference type="ARBA" id="ARBA00022737"/>
    </source>
</evidence>
<comment type="caution">
    <text evidence="10">The sequence shown here is derived from an EMBL/GenBank/DDBJ whole genome shotgun (WGS) entry which is preliminary data.</text>
</comment>
<keyword evidence="5" id="KW-0843">Virulence</keyword>
<dbReference type="Pfam" id="PF13517">
    <property type="entry name" value="FG-GAP_3"/>
    <property type="match status" value="3"/>
</dbReference>
<dbReference type="InterPro" id="IPR031325">
    <property type="entry name" value="RHS_repeat"/>
</dbReference>
<dbReference type="InterPro" id="IPR013517">
    <property type="entry name" value="FG-GAP"/>
</dbReference>
<comment type="subcellular location">
    <subcellularLocation>
        <location evidence="1">Secreted</location>
    </subcellularLocation>
</comment>
<keyword evidence="4" id="KW-0677">Repeat</keyword>
<feature type="region of interest" description="Disordered" evidence="6">
    <location>
        <begin position="2277"/>
        <end position="2303"/>
    </location>
</feature>
<sequence length="2497" mass="275187">MRFTGQAFPRLFLLFALLVASGGTALSEVTDAGTYWTSVEVDVPSFHEITPVIRLDYDSNAGDGPLGIGWSLSVGSQITRTSKFRGAPRLDAKENDQLWLDGVELIPCADATLSASCQAGGTHTTRIETYTRIGLDEASNTWTLWRPNGTRLILSPKRGNTASPESTLRWLLTEVIDTHENRVRYDWICGFTNTCYLSDVAYGEGKICTPIPSRGPDDPGMPVGAPMPGANVHFFWEGRPDPVSIAIGGNPEANLPLEETIWRLRAIAVSEGGQLVNVHQINYLPELPGALGYKHSRSSVASIQVYGSDTVLDAGGNVLSGTASPERRFEAPSHLGVPLSSFMNIVAGNDQFLPTERAPPPSTLPAIYSSDYMESAPGIVSVTGTERNFMPRLPSPRVIVRTHQPGQPFAIETSSQQSITLGDLDGDRKLDVLHWSTSGTCDQISTRTVMGAGGGPSPRQDQVVPQANLCATRSFAADLDGDGRSDLVFLRYRRTDPLNSGNPAKAEIISALSNGNGTFTYSDPIDPIELWTSPTESIALQSQCGVGDINGDGRADFVCTVKGTGGWVVVVAVSTGFGKFDVKTDSGTNTLTDRHTLVIADANGDGRSDLLVVDERRVGSSSRLDVKVGISDGSGSFAWTPTQQTNLEPAGSGQTSRVLVGDFNADSRADLLLVIANDNGSGGSFTTFSSQVRTTDQFLVTQSAVRGEMPAVSVADYTGDGLDDLVFAIRERAGSCNSTLNYDHVSITIADSDGSGVFRIPSTFETGCYTPLNWPWIGNTVNDPFATYVNGDRIADLFQWLDGGALGFIFFDLPSDYRSRDLSRWRAVDVNGDGRLDWVFLNYANPGLTVLTQISQPDGTRRLIREDVPSSQTAPLRPELATPESASNWFLVDVGGGPGGAPDGKVDIVLIDDVSQQIVTLLSNGDGTWRKIVDPYTFSLMSDLRGTHVATPGGDIFNWYAIDVNGDGKTDLVHIAFRQTAQNAEAKIHVTTLPALGNGHWGPAIHGDYSFNGNLRHPSVRGFFPADVDGDGRMDLVRIEADPSPPGPFGNNATVFTLLSRSDGSWVDRYDPVVLPSLAARNWRPMDVNGDGRTDLASFRYGAAGELLVSHMLSLGNGRWQPVVNSPVTPRLVVNVSASQEFRVSDLDGDGKQDIVHLSKIGPYLATMVIWNRYPNFVQTVTPNVAPSLTDGDTTSWQLADFDSDGVPELVRVQPGTRDLNVITIPARSVRMTRASNGMGASEEITYGTLVEVDRDMPLGALPYVVKSVGVRSVDGGAYDSVTQFNYTRATWSYQKRRFLGFRHVERSDGTRILSSDLDLSDECGARRTTEELLNNQRRLIGRTTSVFAPTGFIVPPNVTATGDTHGHSLCRMDAVEREEWELAARPRRSVDRLVYDDYGNIREFVQDGDPADSNDDRRFTKSVNFNIRDFIVDRPAVQEVYGRTGGLWKLLSQIRYEYDGSGDYMRAPGPVGDISRIRRWNDKTGTYVNVNYKRDKQGNLREVTGPPIPSNSAGVTRTIEYDCELARFPEKICDSLHCAEIAWEKRLGLPAARIDANGGRTTFAYDALRRLLRLTRPDGSFDVWRWPTQAQWSTPAQAVRHERSDDSPRDGVLWDQTFFDGLGRTVRVEREGGVIEEIIAYDGASGRVRQEAAPRFAADARQVTTYDYDSAGRLFSMSRPDGSSRRVRYEVAQRTVTDELRATTSYQIDPFGRIVAVVENRRDCVAETCPVVETGVTSYGYDALDRLTGITDARNNSAKLGWDSLGRLEASCYPDGGCTSFAWNDDGTLAKEVRADESMRRISYDSIGRPGVQESFDATGNRTRRVQWTWDIDPGVGGPRGASQGRITQIEDNSSAAQLLSTYQYDPLGRVDLESSCIDGVCYEVGTRFDRAGRIGKITYPSANGRLAPSSLTVAYVYDDRGLLQSVPGFVDRFVHDARGRTTEITYANGIVELRPHDRLRGWSDGVSASQGRTRLLEQVVRRDLAGRVREEGLEDSRGTRREVYGHDDLGRLTMVTSSDPARNRTFTYDILGNLVRHSLLGSVTYGDTRHVHALTETQSGERFFYDRIGQLRESTRFEINWSTEGRPATIKNLATKEVSRYAYDLSGQRVKSELGGKVTLYPNRLVQIYQRGAIMPWVWAEGRPVAYLERANPHFLHADALGSVRLVTDRTGRVENEYDYGTWGEEARATGTGGSEYRYAGSRSDRPTGLAYMNARYYDPVTTRFISADPIIPNVYAPQTLNRYAYALNDPVSLTDSSGLAVDCTYPKDKDGNEWGADCYEPNRQPAQPKGGTPPPDDETVARDWRARERAQLREDVRQARELGPLRSQAPAPSADVGRVPSVEEAVDERLGQLLRIQNAERSTQYLQEVIDTKLNAMLTRTNVQLTIDEALGRQLRNLIYEQERFSVGALLEHAGELLDDPVRMERLKHYAEPTLWNTWHMTWTTRELVYGHHPIERPLGGSFMFRALQEQLHLYDEVIDETRGKARGHQEKGH</sequence>
<feature type="region of interest" description="Disordered" evidence="6">
    <location>
        <begin position="2318"/>
        <end position="2343"/>
    </location>
</feature>
<dbReference type="Pfam" id="PF25023">
    <property type="entry name" value="TEN_YD-shell"/>
    <property type="match status" value="1"/>
</dbReference>
<dbReference type="Pfam" id="PF12256">
    <property type="entry name" value="TcdB_toxin_midN"/>
    <property type="match status" value="1"/>
</dbReference>
<feature type="domain" description="Teneurin-like YD-shell" evidence="9">
    <location>
        <begin position="1972"/>
        <end position="2254"/>
    </location>
</feature>
<dbReference type="InterPro" id="IPR050708">
    <property type="entry name" value="T6SS_VgrG/RHS"/>
</dbReference>
<dbReference type="InterPro" id="IPR022045">
    <property type="entry name" value="TcdB_toxin_mid/N"/>
</dbReference>
<dbReference type="InterPro" id="IPR003284">
    <property type="entry name" value="Sal_SpvB"/>
</dbReference>
<protein>
    <submittedName>
        <fullName evidence="10">Uncharacterized protein</fullName>
    </submittedName>
</protein>
<dbReference type="Pfam" id="PF03534">
    <property type="entry name" value="SpvB"/>
    <property type="match status" value="1"/>
</dbReference>
<evidence type="ECO:0000313" key="10">
    <source>
        <dbReference type="EMBL" id="GEP61008.1"/>
    </source>
</evidence>
<evidence type="ECO:0000256" key="2">
    <source>
        <dbReference type="ARBA" id="ARBA00022525"/>
    </source>
</evidence>
<dbReference type="RefSeq" id="WP_147156339.1">
    <property type="nucleotide sequence ID" value="NZ_BKAJ01000195.1"/>
</dbReference>
<organism evidence="10 11">
    <name type="scientific">Reyranella soli</name>
    <dbReference type="NCBI Taxonomy" id="1230389"/>
    <lineage>
        <taxon>Bacteria</taxon>
        <taxon>Pseudomonadati</taxon>
        <taxon>Pseudomonadota</taxon>
        <taxon>Alphaproteobacteria</taxon>
        <taxon>Hyphomicrobiales</taxon>
        <taxon>Reyranellaceae</taxon>
        <taxon>Reyranella</taxon>
    </lineage>
</organism>
<dbReference type="PANTHER" id="PTHR32305:SF15">
    <property type="entry name" value="PROTEIN RHSA-RELATED"/>
    <property type="match status" value="1"/>
</dbReference>
<evidence type="ECO:0000313" key="11">
    <source>
        <dbReference type="Proteomes" id="UP000321058"/>
    </source>
</evidence>
<dbReference type="Gene3D" id="2.130.10.130">
    <property type="entry name" value="Integrin alpha, N-terminal"/>
    <property type="match status" value="3"/>
</dbReference>
<dbReference type="Proteomes" id="UP000321058">
    <property type="component" value="Unassembled WGS sequence"/>
</dbReference>
<feature type="signal peptide" evidence="7">
    <location>
        <begin position="1"/>
        <end position="25"/>
    </location>
</feature>
<evidence type="ECO:0000256" key="1">
    <source>
        <dbReference type="ARBA" id="ARBA00004613"/>
    </source>
</evidence>
<proteinExistence type="predicted"/>
<dbReference type="Gene3D" id="2.180.10.10">
    <property type="entry name" value="RHS repeat-associated core"/>
    <property type="match status" value="3"/>
</dbReference>
<reference evidence="10 11" key="1">
    <citation type="submission" date="2019-07" db="EMBL/GenBank/DDBJ databases">
        <title>Whole genome shotgun sequence of Reyranella soli NBRC 108950.</title>
        <authorList>
            <person name="Hosoyama A."/>
            <person name="Uohara A."/>
            <person name="Ohji S."/>
            <person name="Ichikawa N."/>
        </authorList>
    </citation>
    <scope>NUCLEOTIDE SEQUENCE [LARGE SCALE GENOMIC DNA]</scope>
    <source>
        <strain evidence="10 11">NBRC 108950</strain>
    </source>
</reference>
<dbReference type="EMBL" id="BKAJ01000195">
    <property type="protein sequence ID" value="GEP61008.1"/>
    <property type="molecule type" value="Genomic_DNA"/>
</dbReference>
<dbReference type="NCBIfam" id="TIGR03696">
    <property type="entry name" value="Rhs_assc_core"/>
    <property type="match status" value="1"/>
</dbReference>
<keyword evidence="3 7" id="KW-0732">Signal</keyword>
<dbReference type="SUPFAM" id="SSF69318">
    <property type="entry name" value="Integrin alpha N-terminal domain"/>
    <property type="match status" value="2"/>
</dbReference>
<dbReference type="InterPro" id="IPR006530">
    <property type="entry name" value="YD"/>
</dbReference>
<keyword evidence="11" id="KW-1185">Reference proteome</keyword>
<evidence type="ECO:0000259" key="9">
    <source>
        <dbReference type="Pfam" id="PF25023"/>
    </source>
</evidence>
<dbReference type="OrthoDB" id="7322641at2"/>
<dbReference type="Pfam" id="PF05593">
    <property type="entry name" value="RHS_repeat"/>
    <property type="match status" value="1"/>
</dbReference>
<evidence type="ECO:0000256" key="3">
    <source>
        <dbReference type="ARBA" id="ARBA00022729"/>
    </source>
</evidence>
<dbReference type="InterPro" id="IPR056823">
    <property type="entry name" value="TEN-like_YD-shell"/>
</dbReference>
<evidence type="ECO:0000256" key="6">
    <source>
        <dbReference type="SAM" id="MobiDB-lite"/>
    </source>
</evidence>
<evidence type="ECO:0000256" key="7">
    <source>
        <dbReference type="SAM" id="SignalP"/>
    </source>
</evidence>
<feature type="domain" description="Insecticide toxin TcdB middle/N-terminal" evidence="8">
    <location>
        <begin position="1192"/>
        <end position="1310"/>
    </location>
</feature>
<keyword evidence="2" id="KW-0964">Secreted</keyword>
<dbReference type="InterPro" id="IPR022385">
    <property type="entry name" value="Rhs_assc_core"/>
</dbReference>
<name>A0A512NPX6_9HYPH</name>
<accession>A0A512NPX6</accession>
<dbReference type="InterPro" id="IPR028994">
    <property type="entry name" value="Integrin_alpha_N"/>
</dbReference>
<feature type="chain" id="PRO_5022174248" evidence="7">
    <location>
        <begin position="26"/>
        <end position="2497"/>
    </location>
</feature>
<dbReference type="NCBIfam" id="TIGR01643">
    <property type="entry name" value="YD_repeat_2x"/>
    <property type="match status" value="2"/>
</dbReference>
<dbReference type="GO" id="GO:0005576">
    <property type="term" value="C:extracellular region"/>
    <property type="evidence" value="ECO:0007669"/>
    <property type="project" value="UniProtKB-SubCell"/>
</dbReference>
<evidence type="ECO:0000259" key="8">
    <source>
        <dbReference type="Pfam" id="PF12256"/>
    </source>
</evidence>
<evidence type="ECO:0000256" key="5">
    <source>
        <dbReference type="ARBA" id="ARBA00023026"/>
    </source>
</evidence>